<dbReference type="PANTHER" id="PTHR48090">
    <property type="entry name" value="UNDECAPRENYL-PHOSPHATE 4-DEOXY-4-FORMAMIDO-L-ARABINOSE TRANSFERASE-RELATED"/>
    <property type="match status" value="1"/>
</dbReference>
<gene>
    <name evidence="2" type="ORF">S03H2_60878</name>
</gene>
<dbReference type="InterPro" id="IPR029044">
    <property type="entry name" value="Nucleotide-diphossugar_trans"/>
</dbReference>
<dbReference type="Pfam" id="PF00535">
    <property type="entry name" value="Glycos_transf_2"/>
    <property type="match status" value="1"/>
</dbReference>
<proteinExistence type="predicted"/>
<accession>X1JLM4</accession>
<dbReference type="PANTHER" id="PTHR48090:SF7">
    <property type="entry name" value="RFBJ PROTEIN"/>
    <property type="match status" value="1"/>
</dbReference>
<comment type="caution">
    <text evidence="2">The sequence shown here is derived from an EMBL/GenBank/DDBJ whole genome shotgun (WGS) entry which is preliminary data.</text>
</comment>
<feature type="domain" description="Glycosyltransferase 2-like" evidence="1">
    <location>
        <begin position="8"/>
        <end position="118"/>
    </location>
</feature>
<evidence type="ECO:0000313" key="2">
    <source>
        <dbReference type="EMBL" id="GAH79164.1"/>
    </source>
</evidence>
<dbReference type="CDD" id="cd04179">
    <property type="entry name" value="DPM_DPG-synthase_like"/>
    <property type="match status" value="1"/>
</dbReference>
<reference evidence="2" key="1">
    <citation type="journal article" date="2014" name="Front. Microbiol.">
        <title>High frequency of phylogenetically diverse reductive dehalogenase-homologous genes in deep subseafloor sedimentary metagenomes.</title>
        <authorList>
            <person name="Kawai M."/>
            <person name="Futagami T."/>
            <person name="Toyoda A."/>
            <person name="Takaki Y."/>
            <person name="Nishi S."/>
            <person name="Hori S."/>
            <person name="Arai W."/>
            <person name="Tsubouchi T."/>
            <person name="Morono Y."/>
            <person name="Uchiyama I."/>
            <person name="Ito T."/>
            <person name="Fujiyama A."/>
            <person name="Inagaki F."/>
            <person name="Takami H."/>
        </authorList>
    </citation>
    <scope>NUCLEOTIDE SEQUENCE</scope>
    <source>
        <strain evidence="2">Expedition CK06-06</strain>
    </source>
</reference>
<protein>
    <recommendedName>
        <fullName evidence="1">Glycosyltransferase 2-like domain-containing protein</fullName>
    </recommendedName>
</protein>
<organism evidence="2">
    <name type="scientific">marine sediment metagenome</name>
    <dbReference type="NCBI Taxonomy" id="412755"/>
    <lineage>
        <taxon>unclassified sequences</taxon>
        <taxon>metagenomes</taxon>
        <taxon>ecological metagenomes</taxon>
    </lineage>
</organism>
<dbReference type="AlphaFoldDB" id="X1JLM4"/>
<dbReference type="EMBL" id="BARU01039261">
    <property type="protein sequence ID" value="GAH79164.1"/>
    <property type="molecule type" value="Genomic_DNA"/>
</dbReference>
<dbReference type="InterPro" id="IPR001173">
    <property type="entry name" value="Glyco_trans_2-like"/>
</dbReference>
<dbReference type="InterPro" id="IPR050256">
    <property type="entry name" value="Glycosyltransferase_2"/>
</dbReference>
<name>X1JLM4_9ZZZZ</name>
<feature type="non-terminal residue" evidence="2">
    <location>
        <position position="1"/>
    </location>
</feature>
<dbReference type="SUPFAM" id="SSF53448">
    <property type="entry name" value="Nucleotide-diphospho-sugar transferases"/>
    <property type="match status" value="1"/>
</dbReference>
<evidence type="ECO:0000259" key="1">
    <source>
        <dbReference type="Pfam" id="PF00535"/>
    </source>
</evidence>
<sequence>TEEKSIFKLIKEIPSFPNINQKVIVINDGSTDNTSATAKKAGAIVISNKKNLGLGYSFKIGLVEALKEDADIVVVLDGDGQYNPKHINKLISPILRCEADLVQGNRFLTGEKYESSSIRILGNKFISIFLSKILLRLAEVYDIQSSFRAFNGSLATVFVKEIVGKYNYAQEMFIKASLHGYKIKQISVQCSKRRYGKSRLIRNPFIHLIKILWVSFKTYLLFRVKGS</sequence>
<dbReference type="Gene3D" id="3.90.550.10">
    <property type="entry name" value="Spore Coat Polysaccharide Biosynthesis Protein SpsA, Chain A"/>
    <property type="match status" value="1"/>
</dbReference>